<dbReference type="EMBL" id="CAJOBB010003299">
    <property type="protein sequence ID" value="CAF4032855.1"/>
    <property type="molecule type" value="Genomic_DNA"/>
</dbReference>
<feature type="compositionally biased region" description="Polar residues" evidence="1">
    <location>
        <begin position="323"/>
        <end position="333"/>
    </location>
</feature>
<feature type="compositionally biased region" description="Polar residues" evidence="1">
    <location>
        <begin position="369"/>
        <end position="378"/>
    </location>
</feature>
<dbReference type="InterPro" id="IPR027417">
    <property type="entry name" value="P-loop_NTPase"/>
</dbReference>
<dbReference type="PANTHER" id="PTHR13612:SF0">
    <property type="entry name" value="ENHANCER OF MRNA-DECAPPING PROTEIN 3"/>
    <property type="match status" value="1"/>
</dbReference>
<evidence type="ECO:0000313" key="3">
    <source>
        <dbReference type="EMBL" id="CAF4032855.1"/>
    </source>
</evidence>
<dbReference type="InterPro" id="IPR036652">
    <property type="entry name" value="YjeF_N_dom_sf"/>
</dbReference>
<evidence type="ECO:0000313" key="4">
    <source>
        <dbReference type="Proteomes" id="UP000663868"/>
    </source>
</evidence>
<dbReference type="PROSITE" id="PS51421">
    <property type="entry name" value="RAS"/>
    <property type="match status" value="1"/>
</dbReference>
<dbReference type="GO" id="GO:0003924">
    <property type="term" value="F:GTPase activity"/>
    <property type="evidence" value="ECO:0007669"/>
    <property type="project" value="InterPro"/>
</dbReference>
<evidence type="ECO:0000259" key="2">
    <source>
        <dbReference type="PROSITE" id="PS51385"/>
    </source>
</evidence>
<dbReference type="SMART" id="SM00174">
    <property type="entry name" value="RHO"/>
    <property type="match status" value="1"/>
</dbReference>
<dbReference type="InterPro" id="IPR004443">
    <property type="entry name" value="YjeF_N_dom"/>
</dbReference>
<name>A0A819R169_9BILA</name>
<dbReference type="InterPro" id="IPR025609">
    <property type="entry name" value="Lsm14-like_N"/>
</dbReference>
<dbReference type="SMART" id="SM00173">
    <property type="entry name" value="RAS"/>
    <property type="match status" value="1"/>
</dbReference>
<comment type="caution">
    <text evidence="3">The sequence shown here is derived from an EMBL/GenBank/DDBJ whole genome shotgun (WGS) entry which is preliminary data.</text>
</comment>
<feature type="region of interest" description="Disordered" evidence="1">
    <location>
        <begin position="305"/>
        <end position="378"/>
    </location>
</feature>
<dbReference type="CDD" id="cd01737">
    <property type="entry name" value="LSm16_N"/>
    <property type="match status" value="1"/>
</dbReference>
<dbReference type="Gene3D" id="3.40.50.300">
    <property type="entry name" value="P-loop containing nucleotide triphosphate hydrolases"/>
    <property type="match status" value="1"/>
</dbReference>
<dbReference type="SMART" id="SM00175">
    <property type="entry name" value="RAB"/>
    <property type="match status" value="1"/>
</dbReference>
<dbReference type="NCBIfam" id="TIGR00231">
    <property type="entry name" value="small_GTP"/>
    <property type="match status" value="1"/>
</dbReference>
<dbReference type="InterPro" id="IPR001806">
    <property type="entry name" value="Small_GTPase"/>
</dbReference>
<feature type="region of interest" description="Disordered" evidence="1">
    <location>
        <begin position="164"/>
        <end position="213"/>
    </location>
</feature>
<feature type="compositionally biased region" description="Low complexity" evidence="1">
    <location>
        <begin position="334"/>
        <end position="344"/>
    </location>
</feature>
<accession>A0A819R169</accession>
<dbReference type="PROSITE" id="PS51420">
    <property type="entry name" value="RHO"/>
    <property type="match status" value="1"/>
</dbReference>
<gene>
    <name evidence="3" type="ORF">KXQ929_LOCUS30397</name>
</gene>
<dbReference type="PANTHER" id="PTHR13612">
    <property type="entry name" value="ENHANCER OF MRNA-DECAPPING PROTEIN 3"/>
    <property type="match status" value="1"/>
</dbReference>
<dbReference type="Pfam" id="PF03853">
    <property type="entry name" value="YjeF_N"/>
    <property type="match status" value="1"/>
</dbReference>
<dbReference type="GO" id="GO:0000932">
    <property type="term" value="C:P-body"/>
    <property type="evidence" value="ECO:0007669"/>
    <property type="project" value="TreeGrafter"/>
</dbReference>
<dbReference type="Gene3D" id="2.30.30.100">
    <property type="match status" value="1"/>
</dbReference>
<dbReference type="SUPFAM" id="SSF64153">
    <property type="entry name" value="YjeF N-terminal domain-like"/>
    <property type="match status" value="1"/>
</dbReference>
<dbReference type="GO" id="GO:0005525">
    <property type="term" value="F:GTP binding"/>
    <property type="evidence" value="ECO:0007669"/>
    <property type="project" value="InterPro"/>
</dbReference>
<dbReference type="InterPro" id="IPR005225">
    <property type="entry name" value="Small_GTP-bd"/>
</dbReference>
<proteinExistence type="predicted"/>
<feature type="compositionally biased region" description="Low complexity" evidence="1">
    <location>
        <begin position="183"/>
        <end position="204"/>
    </location>
</feature>
<dbReference type="GO" id="GO:0031087">
    <property type="term" value="P:deadenylation-independent decapping of nuclear-transcribed mRNA"/>
    <property type="evidence" value="ECO:0007669"/>
    <property type="project" value="InterPro"/>
</dbReference>
<protein>
    <recommendedName>
        <fullName evidence="2">YjeF N-terminal domain-containing protein</fullName>
    </recommendedName>
</protein>
<dbReference type="PROSITE" id="PS51385">
    <property type="entry name" value="YJEF_N"/>
    <property type="match status" value="1"/>
</dbReference>
<dbReference type="GO" id="GO:0003729">
    <property type="term" value="F:mRNA binding"/>
    <property type="evidence" value="ECO:0007669"/>
    <property type="project" value="InterPro"/>
</dbReference>
<dbReference type="SUPFAM" id="SSF52540">
    <property type="entry name" value="P-loop containing nucleoside triphosphate hydrolases"/>
    <property type="match status" value="1"/>
</dbReference>
<feature type="domain" description="YjeF N-terminal" evidence="2">
    <location>
        <begin position="432"/>
        <end position="638"/>
    </location>
</feature>
<organism evidence="3 4">
    <name type="scientific">Adineta steineri</name>
    <dbReference type="NCBI Taxonomy" id="433720"/>
    <lineage>
        <taxon>Eukaryota</taxon>
        <taxon>Metazoa</taxon>
        <taxon>Spiralia</taxon>
        <taxon>Gnathifera</taxon>
        <taxon>Rotifera</taxon>
        <taxon>Eurotatoria</taxon>
        <taxon>Bdelloidea</taxon>
        <taxon>Adinetida</taxon>
        <taxon>Adinetidae</taxon>
        <taxon>Adineta</taxon>
    </lineage>
</organism>
<feature type="compositionally biased region" description="Polar residues" evidence="1">
    <location>
        <begin position="305"/>
        <end position="316"/>
    </location>
</feature>
<dbReference type="PROSITE" id="PS51419">
    <property type="entry name" value="RAB"/>
    <property type="match status" value="1"/>
</dbReference>
<dbReference type="Pfam" id="PF00071">
    <property type="entry name" value="Ras"/>
    <property type="match status" value="1"/>
</dbReference>
<dbReference type="InterPro" id="IPR034107">
    <property type="entry name" value="Lsm16_N"/>
</dbReference>
<dbReference type="GO" id="GO:0033962">
    <property type="term" value="P:P-body assembly"/>
    <property type="evidence" value="ECO:0007669"/>
    <property type="project" value="TreeGrafter"/>
</dbReference>
<dbReference type="PRINTS" id="PR00449">
    <property type="entry name" value="RASTRNSFRMNG"/>
</dbReference>
<sequence>MRRHRQIALLGFPGVGKSSLAHHFVYKQFCTEYDPNIKTNLQYQCNIGGQEFDLTIVDNAGSDQYTLDYIDFENSDAYIIVYSIDDLQSFQMVSKIREKIISTSAITRIPIVLVGNKIDRTTERKVTTEQGRSLANAWKVQFVETSAMDKKAVREIFEKSITTMDNMDMSENSTNSNPIEANSSLPSSSTSSSIPIKQISSGKITTKQHSQNKTCSIRNDLEKMSFENFRNWTVSIDCGSNIGNYQGQIKSVDGINQTLTLKHAFHNGILIDEEFILIKAKDIIDLNLLSQPGSSFQIPKTINKKSSNYEQSQQQLKAAPIANNGSKSSDINASQSNRSRSSKSWSDEATNENETNEEGRLRYHMDPPNISSLKNSSIIQPSSMQDKYRCDQMILEHNNGPIEYEQIQLPVPSTKKYLTDEGLIIPAINTELRDRLFNSAEYYGYSLERRVESMGRCTSDMCLHLLGGTQRLLVKNRHQHPTIVVLACLTEIQGAYAISAGRILASKNIQIYLYVPPNLTTIRSNIIENELKLFRTTQGIITNNVSDLPRSPVDLILNGLDAANNSDSVLFAKPWYRDIVQYCSRLQASVIGVDPPLDGGAIECKYSLVPLLPLVAMSSKNVGRLYLCDLGFGQKVFQHLQIRYASPFGAKSFVALHDN</sequence>
<dbReference type="AlphaFoldDB" id="A0A819R169"/>
<reference evidence="3" key="1">
    <citation type="submission" date="2021-02" db="EMBL/GenBank/DDBJ databases">
        <authorList>
            <person name="Nowell W R."/>
        </authorList>
    </citation>
    <scope>NUCLEOTIDE SEQUENCE</scope>
</reference>
<dbReference type="SMART" id="SM01271">
    <property type="entry name" value="LSM14"/>
    <property type="match status" value="1"/>
</dbReference>
<evidence type="ECO:0000256" key="1">
    <source>
        <dbReference type="SAM" id="MobiDB-lite"/>
    </source>
</evidence>
<dbReference type="Proteomes" id="UP000663868">
    <property type="component" value="Unassembled WGS sequence"/>
</dbReference>
<feature type="compositionally biased region" description="Polar residues" evidence="1">
    <location>
        <begin position="164"/>
        <end position="182"/>
    </location>
</feature>
<dbReference type="Gene3D" id="3.40.50.10260">
    <property type="entry name" value="YjeF N-terminal domain"/>
    <property type="match status" value="1"/>
</dbReference>